<evidence type="ECO:0000313" key="4">
    <source>
        <dbReference type="Proteomes" id="UP000289200"/>
    </source>
</evidence>
<comment type="caution">
    <text evidence="3">The sequence shown here is derived from an EMBL/GenBank/DDBJ whole genome shotgun (WGS) entry which is preliminary data.</text>
</comment>
<evidence type="ECO:0000256" key="1">
    <source>
        <dbReference type="SAM" id="MobiDB-lite"/>
    </source>
</evidence>
<protein>
    <recommendedName>
        <fullName evidence="5">GlsB/YeaQ/YmgE family stress response membrane protein</fullName>
    </recommendedName>
</protein>
<feature type="compositionally biased region" description="Low complexity" evidence="1">
    <location>
        <begin position="101"/>
        <end position="134"/>
    </location>
</feature>
<dbReference type="EMBL" id="UWOC01000199">
    <property type="protein sequence ID" value="VCU11423.1"/>
    <property type="molecule type" value="Genomic_DNA"/>
</dbReference>
<gene>
    <name evidence="3" type="ORF">RHODGE_RHODGE_04635</name>
</gene>
<evidence type="ECO:0000256" key="2">
    <source>
        <dbReference type="SAM" id="Phobius"/>
    </source>
</evidence>
<dbReference type="AlphaFoldDB" id="A0A447D1M5"/>
<dbReference type="RefSeq" id="WP_129611391.1">
    <property type="nucleotide sequence ID" value="NZ_UWOC01000199.1"/>
</dbReference>
<accession>A0A447D1M5</accession>
<reference evidence="4" key="1">
    <citation type="submission" date="2018-10" db="EMBL/GenBank/DDBJ databases">
        <authorList>
            <person name="Peiro R."/>
            <person name="Begona"/>
            <person name="Cbmso G."/>
            <person name="Lopez M."/>
            <person name="Gonzalez S."/>
            <person name="Sacristan E."/>
            <person name="Castillo E."/>
        </authorList>
    </citation>
    <scope>NUCLEOTIDE SEQUENCE [LARGE SCALE GENOMIC DNA]</scope>
</reference>
<proteinExistence type="predicted"/>
<keyword evidence="2" id="KW-0812">Transmembrane</keyword>
<sequence>MSISMLFIIVVVGAAAGWIADRFATGKGFGLSGDAIVGIVGAIAGVLAARRFGVALMPGIGGTVIHAAAGAIVLLAIARVSQSGFGRGASAGKPVPTPSTKPAAAKPAAKPAAAKPAFRSALRQAAAAAPVPAVRPERPEPRQGR</sequence>
<dbReference type="Proteomes" id="UP000289200">
    <property type="component" value="Unassembled WGS sequence"/>
</dbReference>
<feature type="transmembrane region" description="Helical" evidence="2">
    <location>
        <begin position="31"/>
        <end position="49"/>
    </location>
</feature>
<keyword evidence="4" id="KW-1185">Reference proteome</keyword>
<name>A0A447D1M5_9BRAD</name>
<feature type="compositionally biased region" description="Basic and acidic residues" evidence="1">
    <location>
        <begin position="135"/>
        <end position="145"/>
    </location>
</feature>
<feature type="transmembrane region" description="Helical" evidence="2">
    <location>
        <begin position="55"/>
        <end position="77"/>
    </location>
</feature>
<keyword evidence="2" id="KW-0472">Membrane</keyword>
<feature type="region of interest" description="Disordered" evidence="1">
    <location>
        <begin position="86"/>
        <end position="145"/>
    </location>
</feature>
<evidence type="ECO:0000313" key="3">
    <source>
        <dbReference type="EMBL" id="VCU11423.1"/>
    </source>
</evidence>
<evidence type="ECO:0008006" key="5">
    <source>
        <dbReference type="Google" id="ProtNLM"/>
    </source>
</evidence>
<keyword evidence="2" id="KW-1133">Transmembrane helix</keyword>
<feature type="transmembrane region" description="Helical" evidence="2">
    <location>
        <begin position="6"/>
        <end position="24"/>
    </location>
</feature>
<organism evidence="3 4">
    <name type="scientific">Rhodoplanes serenus</name>
    <dbReference type="NCBI Taxonomy" id="200615"/>
    <lineage>
        <taxon>Bacteria</taxon>
        <taxon>Pseudomonadati</taxon>
        <taxon>Pseudomonadota</taxon>
        <taxon>Alphaproteobacteria</taxon>
        <taxon>Hyphomicrobiales</taxon>
        <taxon>Nitrobacteraceae</taxon>
        <taxon>Rhodoplanes</taxon>
    </lineage>
</organism>